<accession>A0AAE1ESM4</accession>
<protein>
    <submittedName>
        <fullName evidence="1">Uncharacterized protein</fullName>
    </submittedName>
</protein>
<evidence type="ECO:0000313" key="2">
    <source>
        <dbReference type="Proteomes" id="UP001286313"/>
    </source>
</evidence>
<proteinExistence type="predicted"/>
<name>A0AAE1ESM4_PETCI</name>
<dbReference type="AlphaFoldDB" id="A0AAE1ESM4"/>
<sequence length="89" mass="9483">MIPLCPTCYNFSSSTLGNREKCQDFPSQRLEGGLSDGVHTDRQADEVVVEVRESGGVVVEVRESGGVVVEVRESGGVVVEVRESGGVMV</sequence>
<dbReference type="EMBL" id="JAWQEG010004680">
    <property type="protein sequence ID" value="KAK3860627.1"/>
    <property type="molecule type" value="Genomic_DNA"/>
</dbReference>
<organism evidence="1 2">
    <name type="scientific">Petrolisthes cinctipes</name>
    <name type="common">Flat porcelain crab</name>
    <dbReference type="NCBI Taxonomy" id="88211"/>
    <lineage>
        <taxon>Eukaryota</taxon>
        <taxon>Metazoa</taxon>
        <taxon>Ecdysozoa</taxon>
        <taxon>Arthropoda</taxon>
        <taxon>Crustacea</taxon>
        <taxon>Multicrustacea</taxon>
        <taxon>Malacostraca</taxon>
        <taxon>Eumalacostraca</taxon>
        <taxon>Eucarida</taxon>
        <taxon>Decapoda</taxon>
        <taxon>Pleocyemata</taxon>
        <taxon>Anomura</taxon>
        <taxon>Galatheoidea</taxon>
        <taxon>Porcellanidae</taxon>
        <taxon>Petrolisthes</taxon>
    </lineage>
</organism>
<gene>
    <name evidence="1" type="ORF">Pcinc_033333</name>
</gene>
<keyword evidence="2" id="KW-1185">Reference proteome</keyword>
<reference evidence="1" key="1">
    <citation type="submission" date="2023-10" db="EMBL/GenBank/DDBJ databases">
        <title>Genome assemblies of two species of porcelain crab, Petrolisthes cinctipes and Petrolisthes manimaculis (Anomura: Porcellanidae).</title>
        <authorList>
            <person name="Angst P."/>
        </authorList>
    </citation>
    <scope>NUCLEOTIDE SEQUENCE</scope>
    <source>
        <strain evidence="1">PB745_01</strain>
        <tissue evidence="1">Gill</tissue>
    </source>
</reference>
<evidence type="ECO:0000313" key="1">
    <source>
        <dbReference type="EMBL" id="KAK3860627.1"/>
    </source>
</evidence>
<comment type="caution">
    <text evidence="1">The sequence shown here is derived from an EMBL/GenBank/DDBJ whole genome shotgun (WGS) entry which is preliminary data.</text>
</comment>
<dbReference type="Proteomes" id="UP001286313">
    <property type="component" value="Unassembled WGS sequence"/>
</dbReference>